<dbReference type="SUPFAM" id="SSF103473">
    <property type="entry name" value="MFS general substrate transporter"/>
    <property type="match status" value="1"/>
</dbReference>
<keyword evidence="3" id="KW-1003">Cell membrane</keyword>
<sequence>MHFSTRDVRRSITAGLLGTTLVWYDFFLYVNASVLVFKHQFFPYLSPFAATLTGIGLYGAALVARPVGGALFGHLGDRHGRRPALVATLLLTGSSTGLIGLLPSYGQIGLAAPLLLVALRLLQGLGLGGAWGAATVVAYECAQPERRGLVASWAQIGAPAGNLLAFGTVAAVSSLLTPTQFMTWGWRLPFLLSALLVVVGLWARTRIEETPAFRSLAGAEARSGRPITEVFTRHRGSLLVAAAVTAGADVVLFGFSFGYVLTLLRVTGLPLEALVALSFVAPLVLIALIPVFGALSDRWGRQRVCLGGTLATVLWAAMFVPLFRVASPPVLVVAYLLSLAGFAAMYAPQSALVAELFPSRVRLSGSTVGYQLGGLLGGTLATFLTARAADWLKSPAVTPLYVLAVVALSGAVLLARARQDGGLTSRTEPPSGSEVPAPSGSPMVPAPGVPG</sequence>
<keyword evidence="4 8" id="KW-0812">Transmembrane</keyword>
<feature type="transmembrane region" description="Helical" evidence="8">
    <location>
        <begin position="184"/>
        <end position="203"/>
    </location>
</feature>
<evidence type="ECO:0000256" key="6">
    <source>
        <dbReference type="ARBA" id="ARBA00023136"/>
    </source>
</evidence>
<feature type="domain" description="Major facilitator superfamily (MFS) profile" evidence="9">
    <location>
        <begin position="11"/>
        <end position="422"/>
    </location>
</feature>
<dbReference type="Proteomes" id="UP001432222">
    <property type="component" value="Chromosome"/>
</dbReference>
<dbReference type="Pfam" id="PF07690">
    <property type="entry name" value="MFS_1"/>
    <property type="match status" value="1"/>
</dbReference>
<protein>
    <submittedName>
        <fullName evidence="10">MFS transporter</fullName>
    </submittedName>
</protein>
<dbReference type="RefSeq" id="WP_328958018.1">
    <property type="nucleotide sequence ID" value="NZ_CP108110.1"/>
</dbReference>
<evidence type="ECO:0000256" key="1">
    <source>
        <dbReference type="ARBA" id="ARBA00004651"/>
    </source>
</evidence>
<dbReference type="Gene3D" id="1.20.1250.20">
    <property type="entry name" value="MFS general substrate transporter like domains"/>
    <property type="match status" value="2"/>
</dbReference>
<feature type="transmembrane region" description="Helical" evidence="8">
    <location>
        <begin position="44"/>
        <end position="64"/>
    </location>
</feature>
<evidence type="ECO:0000256" key="5">
    <source>
        <dbReference type="ARBA" id="ARBA00022989"/>
    </source>
</evidence>
<feature type="transmembrane region" description="Helical" evidence="8">
    <location>
        <begin position="304"/>
        <end position="323"/>
    </location>
</feature>
<evidence type="ECO:0000259" key="9">
    <source>
        <dbReference type="PROSITE" id="PS50850"/>
    </source>
</evidence>
<feature type="transmembrane region" description="Helical" evidence="8">
    <location>
        <begin position="398"/>
        <end position="417"/>
    </location>
</feature>
<feature type="transmembrane region" description="Helical" evidence="8">
    <location>
        <begin position="238"/>
        <end position="261"/>
    </location>
</feature>
<name>A0ABZ1U926_9ACTN</name>
<keyword evidence="2" id="KW-0813">Transport</keyword>
<evidence type="ECO:0000256" key="2">
    <source>
        <dbReference type="ARBA" id="ARBA00022448"/>
    </source>
</evidence>
<feature type="transmembrane region" description="Helical" evidence="8">
    <location>
        <begin position="84"/>
        <end position="102"/>
    </location>
</feature>
<comment type="subcellular location">
    <subcellularLocation>
        <location evidence="1">Cell membrane</location>
        <topology evidence="1">Multi-pass membrane protein</topology>
    </subcellularLocation>
</comment>
<evidence type="ECO:0000256" key="4">
    <source>
        <dbReference type="ARBA" id="ARBA00022692"/>
    </source>
</evidence>
<keyword evidence="11" id="KW-1185">Reference proteome</keyword>
<dbReference type="PANTHER" id="PTHR43045:SF1">
    <property type="entry name" value="SHIKIMATE TRANSPORTER"/>
    <property type="match status" value="1"/>
</dbReference>
<organism evidence="10 11">
    <name type="scientific">Kitasatospora purpeofusca</name>
    <dbReference type="NCBI Taxonomy" id="67352"/>
    <lineage>
        <taxon>Bacteria</taxon>
        <taxon>Bacillati</taxon>
        <taxon>Actinomycetota</taxon>
        <taxon>Actinomycetes</taxon>
        <taxon>Kitasatosporales</taxon>
        <taxon>Streptomycetaceae</taxon>
        <taxon>Kitasatospora</taxon>
    </lineage>
</organism>
<feature type="transmembrane region" description="Helical" evidence="8">
    <location>
        <begin position="368"/>
        <end position="386"/>
    </location>
</feature>
<feature type="transmembrane region" description="Helical" evidence="8">
    <location>
        <begin position="12"/>
        <end position="32"/>
    </location>
</feature>
<evidence type="ECO:0000256" key="8">
    <source>
        <dbReference type="SAM" id="Phobius"/>
    </source>
</evidence>
<evidence type="ECO:0000313" key="10">
    <source>
        <dbReference type="EMBL" id="WUQ87459.1"/>
    </source>
</evidence>
<dbReference type="InterPro" id="IPR020846">
    <property type="entry name" value="MFS_dom"/>
</dbReference>
<proteinExistence type="predicted"/>
<accession>A0ABZ1U926</accession>
<dbReference type="PANTHER" id="PTHR43045">
    <property type="entry name" value="SHIKIMATE TRANSPORTER"/>
    <property type="match status" value="1"/>
</dbReference>
<feature type="transmembrane region" description="Helical" evidence="8">
    <location>
        <begin position="114"/>
        <end position="138"/>
    </location>
</feature>
<evidence type="ECO:0000256" key="3">
    <source>
        <dbReference type="ARBA" id="ARBA00022475"/>
    </source>
</evidence>
<dbReference type="InterPro" id="IPR036259">
    <property type="entry name" value="MFS_trans_sf"/>
</dbReference>
<feature type="transmembrane region" description="Helical" evidence="8">
    <location>
        <begin position="273"/>
        <end position="292"/>
    </location>
</feature>
<dbReference type="PROSITE" id="PS50850">
    <property type="entry name" value="MFS"/>
    <property type="match status" value="1"/>
</dbReference>
<feature type="transmembrane region" description="Helical" evidence="8">
    <location>
        <begin position="150"/>
        <end position="172"/>
    </location>
</feature>
<dbReference type="InterPro" id="IPR011701">
    <property type="entry name" value="MFS"/>
</dbReference>
<keyword evidence="5 8" id="KW-1133">Transmembrane helix</keyword>
<reference evidence="10" key="1">
    <citation type="submission" date="2022-10" db="EMBL/GenBank/DDBJ databases">
        <title>The complete genomes of actinobacterial strains from the NBC collection.</title>
        <authorList>
            <person name="Joergensen T.S."/>
            <person name="Alvarez Arevalo M."/>
            <person name="Sterndorff E.B."/>
            <person name="Faurdal D."/>
            <person name="Vuksanovic O."/>
            <person name="Mourched A.-S."/>
            <person name="Charusanti P."/>
            <person name="Shaw S."/>
            <person name="Blin K."/>
            <person name="Weber T."/>
        </authorList>
    </citation>
    <scope>NUCLEOTIDE SEQUENCE</scope>
    <source>
        <strain evidence="10">NBC_00222</strain>
    </source>
</reference>
<evidence type="ECO:0000313" key="11">
    <source>
        <dbReference type="Proteomes" id="UP001432222"/>
    </source>
</evidence>
<gene>
    <name evidence="10" type="ORF">OHA16_33535</name>
</gene>
<feature type="transmembrane region" description="Helical" evidence="8">
    <location>
        <begin position="329"/>
        <end position="347"/>
    </location>
</feature>
<evidence type="ECO:0000256" key="7">
    <source>
        <dbReference type="SAM" id="MobiDB-lite"/>
    </source>
</evidence>
<keyword evidence="6 8" id="KW-0472">Membrane</keyword>
<dbReference type="EMBL" id="CP108110">
    <property type="protein sequence ID" value="WUQ87459.1"/>
    <property type="molecule type" value="Genomic_DNA"/>
</dbReference>
<feature type="region of interest" description="Disordered" evidence="7">
    <location>
        <begin position="422"/>
        <end position="451"/>
    </location>
</feature>